<evidence type="ECO:0000313" key="4">
    <source>
        <dbReference type="EMBL" id="WZN42737.1"/>
    </source>
</evidence>
<keyword evidence="5" id="KW-1185">Reference proteome</keyword>
<evidence type="ECO:0000256" key="2">
    <source>
        <dbReference type="HAMAP-Rule" id="MF_00457"/>
    </source>
</evidence>
<evidence type="ECO:0000256" key="1">
    <source>
        <dbReference type="ARBA" id="ARBA00022801"/>
    </source>
</evidence>
<evidence type="ECO:0000259" key="3">
    <source>
        <dbReference type="SMART" id="SM00849"/>
    </source>
</evidence>
<name>A0ABZ2YT48_9BACT</name>
<evidence type="ECO:0000313" key="5">
    <source>
        <dbReference type="Proteomes" id="UP001485459"/>
    </source>
</evidence>
<reference evidence="5" key="1">
    <citation type="submission" date="2024-03" db="EMBL/GenBank/DDBJ databases">
        <title>Chitinophaga horti sp. nov., isolated from garden soil.</title>
        <authorList>
            <person name="Lee D.S."/>
            <person name="Han D.M."/>
            <person name="Baek J.H."/>
            <person name="Choi D.G."/>
            <person name="Jeon J.H."/>
            <person name="Jeon C.O."/>
        </authorList>
    </citation>
    <scope>NUCLEOTIDE SEQUENCE [LARGE SCALE GENOMIC DNA]</scope>
    <source>
        <strain evidence="5">GPA1</strain>
    </source>
</reference>
<dbReference type="SUPFAM" id="SSF56281">
    <property type="entry name" value="Metallo-hydrolase/oxidoreductase"/>
    <property type="match status" value="1"/>
</dbReference>
<gene>
    <name evidence="4" type="ORF">WJU16_06775</name>
</gene>
<accession>A0ABZ2YT48</accession>
<dbReference type="Gene3D" id="3.60.15.10">
    <property type="entry name" value="Ribonuclease Z/Hydroxyacylglutathione hydrolase-like"/>
    <property type="match status" value="1"/>
</dbReference>
<dbReference type="GO" id="GO:0016787">
    <property type="term" value="F:hydrolase activity"/>
    <property type="evidence" value="ECO:0007669"/>
    <property type="project" value="UniProtKB-KW"/>
</dbReference>
<organism evidence="4 5">
    <name type="scientific">Chitinophaga pollutisoli</name>
    <dbReference type="NCBI Taxonomy" id="3133966"/>
    <lineage>
        <taxon>Bacteria</taxon>
        <taxon>Pseudomonadati</taxon>
        <taxon>Bacteroidota</taxon>
        <taxon>Chitinophagia</taxon>
        <taxon>Chitinophagales</taxon>
        <taxon>Chitinophagaceae</taxon>
        <taxon>Chitinophaga</taxon>
    </lineage>
</organism>
<dbReference type="SMART" id="SM00849">
    <property type="entry name" value="Lactamase_B"/>
    <property type="match status" value="1"/>
</dbReference>
<dbReference type="Pfam" id="PF12706">
    <property type="entry name" value="Lactamase_B_2"/>
    <property type="match status" value="1"/>
</dbReference>
<dbReference type="InterPro" id="IPR036866">
    <property type="entry name" value="RibonucZ/Hydroxyglut_hydro"/>
</dbReference>
<dbReference type="NCBIfam" id="NF001911">
    <property type="entry name" value="PRK00685.1"/>
    <property type="match status" value="1"/>
</dbReference>
<dbReference type="InterPro" id="IPR022877">
    <property type="entry name" value="UPF0173"/>
</dbReference>
<dbReference type="PANTHER" id="PTHR43546">
    <property type="entry name" value="UPF0173 METAL-DEPENDENT HYDROLASE MJ1163-RELATED"/>
    <property type="match status" value="1"/>
</dbReference>
<dbReference type="Proteomes" id="UP001485459">
    <property type="component" value="Chromosome"/>
</dbReference>
<comment type="similarity">
    <text evidence="2">Belongs to the UPF0173 family.</text>
</comment>
<keyword evidence="1 2" id="KW-0378">Hydrolase</keyword>
<dbReference type="InterPro" id="IPR001279">
    <property type="entry name" value="Metallo-B-lactamas"/>
</dbReference>
<dbReference type="InterPro" id="IPR050114">
    <property type="entry name" value="UPF0173_UPF0282_UlaG_hydrolase"/>
</dbReference>
<dbReference type="HAMAP" id="MF_00457">
    <property type="entry name" value="UPF0173"/>
    <property type="match status" value="1"/>
</dbReference>
<dbReference type="RefSeq" id="WP_341837567.1">
    <property type="nucleotide sequence ID" value="NZ_CP149822.1"/>
</dbReference>
<sequence length="228" mass="25036">MKFTYYGHSSFAVEVKGKKIVFDPFITHNELAKSIDVNQIEADYIFVSHGHSDHVADLMDLAARTGATVVGAFELTEWVRKQGYDKVHPMNTGGKWAFDFGTVKCTVAHHSSGLPDGSYGGNPMGFLFMTGDGNFYYAGDTALTFDMELIPRWAKLDFAVLPIGDNFTMGVEDAVIAAEFIECQRIIGAHYDTFGYIKIDKTAALRQFEEAGLTLLLPGIGETIEAIG</sequence>
<dbReference type="EMBL" id="CP149822">
    <property type="protein sequence ID" value="WZN42737.1"/>
    <property type="molecule type" value="Genomic_DNA"/>
</dbReference>
<protein>
    <recommendedName>
        <fullName evidence="2">UPF0173 metal-dependent hydrolase WJU16_06775</fullName>
    </recommendedName>
</protein>
<proteinExistence type="inferred from homology"/>
<dbReference type="PANTHER" id="PTHR43546:SF3">
    <property type="entry name" value="UPF0173 METAL-DEPENDENT HYDROLASE MJ1163"/>
    <property type="match status" value="1"/>
</dbReference>
<feature type="domain" description="Metallo-beta-lactamase" evidence="3">
    <location>
        <begin position="7"/>
        <end position="190"/>
    </location>
</feature>